<evidence type="ECO:0000313" key="1">
    <source>
        <dbReference type="EMBL" id="EMM98338.1"/>
    </source>
</evidence>
<dbReference type="Proteomes" id="UP000012099">
    <property type="component" value="Unassembled WGS sequence"/>
</dbReference>
<keyword evidence="2" id="KW-1185">Reference proteome</keyword>
<dbReference type="EMBL" id="AHMH02000159">
    <property type="protein sequence ID" value="EMM98338.1"/>
    <property type="molecule type" value="Genomic_DNA"/>
</dbReference>
<proteinExistence type="predicted"/>
<reference evidence="1 2" key="1">
    <citation type="submission" date="2013-01" db="EMBL/GenBank/DDBJ databases">
        <authorList>
            <person name="Harkins D.M."/>
            <person name="Durkin A.S."/>
            <person name="Brinkac L.M."/>
            <person name="Haft D.H."/>
            <person name="Selengut J.D."/>
            <person name="Sanka R."/>
            <person name="DePew J."/>
            <person name="Purushe J."/>
            <person name="Whelen A.C."/>
            <person name="Vinetz J.M."/>
            <person name="Sutton G.G."/>
            <person name="Nierman W.C."/>
            <person name="Fouts D.E."/>
        </authorList>
    </citation>
    <scope>NUCLEOTIDE SEQUENCE [LARGE SCALE GENOMIC DNA]</scope>
    <source>
        <strain evidence="1 2">2007001578</strain>
    </source>
</reference>
<evidence type="ECO:0000313" key="2">
    <source>
        <dbReference type="Proteomes" id="UP000012099"/>
    </source>
</evidence>
<protein>
    <submittedName>
        <fullName evidence="1">Uncharacterized protein</fullName>
    </submittedName>
</protein>
<comment type="caution">
    <text evidence="1">The sequence shown here is derived from an EMBL/GenBank/DDBJ whole genome shotgun (WGS) entry which is preliminary data.</text>
</comment>
<sequence length="45" mass="5375">MEKKSKKLVLRSARSILNQTFSKKEFNMDLTEIFFAIDDYCTQQK</sequence>
<name>A0ABN0IV65_9LEPT</name>
<organism evidence="1 2">
    <name type="scientific">Leptospira noguchii str. 2007001578</name>
    <dbReference type="NCBI Taxonomy" id="1049974"/>
    <lineage>
        <taxon>Bacteria</taxon>
        <taxon>Pseudomonadati</taxon>
        <taxon>Spirochaetota</taxon>
        <taxon>Spirochaetia</taxon>
        <taxon>Leptospirales</taxon>
        <taxon>Leptospiraceae</taxon>
        <taxon>Leptospira</taxon>
    </lineage>
</organism>
<gene>
    <name evidence="1" type="ORF">LEP1GSC035_0675</name>
</gene>
<accession>A0ABN0IV65</accession>